<dbReference type="EMBL" id="JAWIIV010000003">
    <property type="protein sequence ID" value="MEC4718454.1"/>
    <property type="molecule type" value="Genomic_DNA"/>
</dbReference>
<keyword evidence="2" id="KW-0963">Cytoplasm</keyword>
<evidence type="ECO:0000256" key="1">
    <source>
        <dbReference type="ARBA" id="ARBA00004496"/>
    </source>
</evidence>
<sequence>MGRYSGAVIAGGSSNVFVGGGIAQTDPVQPENLVPGWVHAALLAVGLGTALVLGGPIVTAAGTFGGLAGGEVLGRVGERVFGAGSDGQKWSMLAGSMAGGFLGLKGVPKGLNLHVEHGSLGMSGGNLKFSPKYKTKVMDPGYMDENLQGNTARNWISNGMRVQVEYLSPIKREDYKINFYKGKVVDQYGALFDSAKGEGGRAIFVMDEQGNMYASVNQKVGKFHHSSLTSGGPVAAAGELEVVEGVITLISDRSGHYKPTKELMAQALQQLEENGVDMRYVFTDFD</sequence>
<keyword evidence="4" id="KW-1185">Reference proteome</keyword>
<comment type="subcellular location">
    <subcellularLocation>
        <location evidence="1">Cytoplasm</location>
    </subcellularLocation>
</comment>
<evidence type="ECO:0000256" key="2">
    <source>
        <dbReference type="ARBA" id="ARBA00022490"/>
    </source>
</evidence>
<dbReference type="PANTHER" id="PTHR31250:SF27">
    <property type="entry name" value="IQ DOMAIN-CONTAINING PROTEIN IQM5"/>
    <property type="match status" value="1"/>
</dbReference>
<accession>A0ABU6J5G4</accession>
<organism evidence="3 4">
    <name type="scientific">Noviherbaspirillum album</name>
    <dbReference type="NCBI Taxonomy" id="3080276"/>
    <lineage>
        <taxon>Bacteria</taxon>
        <taxon>Pseudomonadati</taxon>
        <taxon>Pseudomonadota</taxon>
        <taxon>Betaproteobacteria</taxon>
        <taxon>Burkholderiales</taxon>
        <taxon>Oxalobacteraceae</taxon>
        <taxon>Noviherbaspirillum</taxon>
    </lineage>
</organism>
<dbReference type="RefSeq" id="WP_326505191.1">
    <property type="nucleotide sequence ID" value="NZ_JAWIIV010000003.1"/>
</dbReference>
<protein>
    <submittedName>
        <fullName evidence="3">Uncharacterized protein</fullName>
    </submittedName>
</protein>
<comment type="caution">
    <text evidence="3">The sequence shown here is derived from an EMBL/GenBank/DDBJ whole genome shotgun (WGS) entry which is preliminary data.</text>
</comment>
<proteinExistence type="predicted"/>
<dbReference type="PANTHER" id="PTHR31250">
    <property type="entry name" value="IQ DOMAIN-CONTAINING PROTEIN IQM3"/>
    <property type="match status" value="1"/>
</dbReference>
<gene>
    <name evidence="3" type="ORF">RY831_04805</name>
</gene>
<evidence type="ECO:0000313" key="4">
    <source>
        <dbReference type="Proteomes" id="UP001352263"/>
    </source>
</evidence>
<evidence type="ECO:0000313" key="3">
    <source>
        <dbReference type="EMBL" id="MEC4718454.1"/>
    </source>
</evidence>
<reference evidence="3 4" key="1">
    <citation type="submission" date="2023-10" db="EMBL/GenBank/DDBJ databases">
        <title>Noviherbaspirillum sp. CPCC 100848 genome assembly.</title>
        <authorList>
            <person name="Li X.Y."/>
            <person name="Fang X.M."/>
        </authorList>
    </citation>
    <scope>NUCLEOTIDE SEQUENCE [LARGE SCALE GENOMIC DNA]</scope>
    <source>
        <strain evidence="3 4">CPCC 100848</strain>
    </source>
</reference>
<name>A0ABU6J5G4_9BURK</name>
<dbReference type="Proteomes" id="UP001352263">
    <property type="component" value="Unassembled WGS sequence"/>
</dbReference>
<dbReference type="InterPro" id="IPR044159">
    <property type="entry name" value="IQM"/>
</dbReference>